<dbReference type="Proteomes" id="UP000245720">
    <property type="component" value="Unassembled WGS sequence"/>
</dbReference>
<dbReference type="InterPro" id="IPR018062">
    <property type="entry name" value="HTH_AraC-typ_CS"/>
</dbReference>
<dbReference type="Gene3D" id="1.10.10.60">
    <property type="entry name" value="Homeodomain-like"/>
    <property type="match status" value="2"/>
</dbReference>
<dbReference type="InterPro" id="IPR009057">
    <property type="entry name" value="Homeodomain-like_sf"/>
</dbReference>
<dbReference type="InterPro" id="IPR028082">
    <property type="entry name" value="Peripla_BP_I"/>
</dbReference>
<dbReference type="InterPro" id="IPR001387">
    <property type="entry name" value="Cro/C1-type_HTH"/>
</dbReference>
<evidence type="ECO:0000259" key="5">
    <source>
        <dbReference type="PROSITE" id="PS50943"/>
    </source>
</evidence>
<dbReference type="GO" id="GO:0003700">
    <property type="term" value="F:DNA-binding transcription factor activity"/>
    <property type="evidence" value="ECO:0007669"/>
    <property type="project" value="InterPro"/>
</dbReference>
<dbReference type="PROSITE" id="PS00041">
    <property type="entry name" value="HTH_ARAC_FAMILY_1"/>
    <property type="match status" value="1"/>
</dbReference>
<evidence type="ECO:0000259" key="4">
    <source>
        <dbReference type="PROSITE" id="PS01124"/>
    </source>
</evidence>
<protein>
    <submittedName>
        <fullName evidence="6">DNA-binding LacI/PurR family transcriptional regulator</fullName>
    </submittedName>
</protein>
<dbReference type="EMBL" id="QGDI01000001">
    <property type="protein sequence ID" value="PWJ15512.1"/>
    <property type="molecule type" value="Genomic_DNA"/>
</dbReference>
<dbReference type="SMART" id="SM00342">
    <property type="entry name" value="HTH_ARAC"/>
    <property type="match status" value="1"/>
</dbReference>
<name>A0A315Y540_RUMFL</name>
<reference evidence="6 7" key="1">
    <citation type="submission" date="2018-05" db="EMBL/GenBank/DDBJ databases">
        <title>The Hungate 1000. A catalogue of reference genomes from the rumen microbiome.</title>
        <authorList>
            <person name="Kelly W."/>
        </authorList>
    </citation>
    <scope>NUCLEOTIDE SEQUENCE [LARGE SCALE GENOMIC DNA]</scope>
    <source>
        <strain evidence="6 7">SAb67</strain>
    </source>
</reference>
<accession>A0A315Y540</accession>
<feature type="domain" description="HTH araC/xylS-type" evidence="4">
    <location>
        <begin position="634"/>
        <end position="732"/>
    </location>
</feature>
<organism evidence="6 7">
    <name type="scientific">Ruminococcus flavefaciens</name>
    <dbReference type="NCBI Taxonomy" id="1265"/>
    <lineage>
        <taxon>Bacteria</taxon>
        <taxon>Bacillati</taxon>
        <taxon>Bacillota</taxon>
        <taxon>Clostridia</taxon>
        <taxon>Eubacteriales</taxon>
        <taxon>Oscillospiraceae</taxon>
        <taxon>Ruminococcus</taxon>
    </lineage>
</organism>
<dbReference type="Pfam" id="PF13377">
    <property type="entry name" value="Peripla_BP_3"/>
    <property type="match status" value="1"/>
</dbReference>
<dbReference type="PANTHER" id="PTHR30146">
    <property type="entry name" value="LACI-RELATED TRANSCRIPTIONAL REPRESSOR"/>
    <property type="match status" value="1"/>
</dbReference>
<dbReference type="InterPro" id="IPR046335">
    <property type="entry name" value="LacI/GalR-like_sensor"/>
</dbReference>
<keyword evidence="3" id="KW-0804">Transcription</keyword>
<feature type="domain" description="HTH cro/C1-type" evidence="5">
    <location>
        <begin position="645"/>
        <end position="667"/>
    </location>
</feature>
<evidence type="ECO:0000256" key="1">
    <source>
        <dbReference type="ARBA" id="ARBA00023015"/>
    </source>
</evidence>
<comment type="caution">
    <text evidence="6">The sequence shown here is derived from an EMBL/GenBank/DDBJ whole genome shotgun (WGS) entry which is preliminary data.</text>
</comment>
<dbReference type="PROSITE" id="PS01124">
    <property type="entry name" value="HTH_ARAC_FAMILY_2"/>
    <property type="match status" value="1"/>
</dbReference>
<dbReference type="Gene3D" id="3.40.50.2300">
    <property type="match status" value="2"/>
</dbReference>
<evidence type="ECO:0000256" key="2">
    <source>
        <dbReference type="ARBA" id="ARBA00023125"/>
    </source>
</evidence>
<dbReference type="PRINTS" id="PR00032">
    <property type="entry name" value="HTHARAC"/>
</dbReference>
<keyword evidence="2 6" id="KW-0238">DNA-binding</keyword>
<dbReference type="SUPFAM" id="SSF46689">
    <property type="entry name" value="Homeodomain-like"/>
    <property type="match status" value="1"/>
</dbReference>
<proteinExistence type="predicted"/>
<dbReference type="CDD" id="cd06267">
    <property type="entry name" value="PBP1_LacI_sugar_binding-like"/>
    <property type="match status" value="1"/>
</dbReference>
<dbReference type="InterPro" id="IPR018060">
    <property type="entry name" value="HTH_AraC"/>
</dbReference>
<dbReference type="GO" id="GO:0000976">
    <property type="term" value="F:transcription cis-regulatory region binding"/>
    <property type="evidence" value="ECO:0007669"/>
    <property type="project" value="TreeGrafter"/>
</dbReference>
<dbReference type="SUPFAM" id="SSF53822">
    <property type="entry name" value="Periplasmic binding protein-like I"/>
    <property type="match status" value="1"/>
</dbReference>
<dbReference type="PANTHER" id="PTHR30146:SF24">
    <property type="entry name" value="XYLOSE OPERON REGULATORY PROTEIN"/>
    <property type="match status" value="1"/>
</dbReference>
<dbReference type="Pfam" id="PF12833">
    <property type="entry name" value="HTH_18"/>
    <property type="match status" value="1"/>
</dbReference>
<evidence type="ECO:0000256" key="3">
    <source>
        <dbReference type="ARBA" id="ARBA00023163"/>
    </source>
</evidence>
<evidence type="ECO:0000313" key="6">
    <source>
        <dbReference type="EMBL" id="PWJ15512.1"/>
    </source>
</evidence>
<gene>
    <name evidence="6" type="ORF">IE37_00413</name>
</gene>
<dbReference type="PROSITE" id="PS50943">
    <property type="entry name" value="HTH_CROC1"/>
    <property type="match status" value="1"/>
</dbReference>
<sequence>MKRIGVIIPSITDDLQVEVLDGIYKTASAADCDIIVLTTATNGMEFHIQNEIMTGEESIYLLLERAELDGILLVSQYFVKATVRKTLSELIRRAAIPCVDLGGTELGFETVSIPQAEAVCELTDHIIEKHNCRDLIFLAGPEGIPDSEQRISGFLRSANKHGCSYEIIYGDFWKFRATELGNEFIEHKRRLPDAVLCASDTMAVALCDALHSGGISVPDDVIVTGYDGHIAAISNFPSLTTVSGNMFELGKAGVNKLLGIAADAQKSDMHIIYGASCGCVERMTDYQTAALKVREQIQRDAEIGAMLEMRVNANVITRTSSVDSLDELTDIVDQTAHIIKSYKSLYICILPNWDSDPEHPDVCPTQPFPEQMLCALSKDAWTTGVKGSIFPTKDIVPVLMGPHRPTLVFVLPLHASSQVFGYFGFTYESALDFTVSLMLFNYMSSLANGLRILRHKLYAEYLQKKIEESSLYDKMTDMLSKKGLLLYLEKQKELSGRNFIMLVTVSQLAAVPNRRTKNDLSDIFLQSDLLLANAIRLISGRNKVTAHLDKMTFAIVFQPPENGAPETLAEELIIQLEMLIRKMQEGTAAAFLPEPYYVCGEASYPAEKCVSELWDLLNARKPKEKGFTGISELKKLRREIHKAPELNWTLNELAKRLNISKSYVQKLYKDHFGISYIDDLLEARIEMARQLLQTTDLRISEVAASCGYQNATHFMRQFKDKVGMSPSEFRKSK</sequence>
<dbReference type="RefSeq" id="WP_181380198.1">
    <property type="nucleotide sequence ID" value="NZ_QGDI01000001.1"/>
</dbReference>
<evidence type="ECO:0000313" key="7">
    <source>
        <dbReference type="Proteomes" id="UP000245720"/>
    </source>
</evidence>
<dbReference type="InterPro" id="IPR020449">
    <property type="entry name" value="Tscrpt_reg_AraC-type_HTH"/>
</dbReference>
<dbReference type="AlphaFoldDB" id="A0A315Y540"/>
<keyword evidence="1" id="KW-0805">Transcription regulation</keyword>